<dbReference type="EMBL" id="BTSX01000001">
    <property type="protein sequence ID" value="GMS81617.1"/>
    <property type="molecule type" value="Genomic_DNA"/>
</dbReference>
<feature type="non-terminal residue" evidence="2">
    <location>
        <position position="189"/>
    </location>
</feature>
<comment type="caution">
    <text evidence="2">The sequence shown here is derived from an EMBL/GenBank/DDBJ whole genome shotgun (WGS) entry which is preliminary data.</text>
</comment>
<organism evidence="2 3">
    <name type="scientific">Pristionchus entomophagus</name>
    <dbReference type="NCBI Taxonomy" id="358040"/>
    <lineage>
        <taxon>Eukaryota</taxon>
        <taxon>Metazoa</taxon>
        <taxon>Ecdysozoa</taxon>
        <taxon>Nematoda</taxon>
        <taxon>Chromadorea</taxon>
        <taxon>Rhabditida</taxon>
        <taxon>Rhabditina</taxon>
        <taxon>Diplogasteromorpha</taxon>
        <taxon>Diplogasteroidea</taxon>
        <taxon>Neodiplogasteridae</taxon>
        <taxon>Pristionchus</taxon>
    </lineage>
</organism>
<evidence type="ECO:0000313" key="2">
    <source>
        <dbReference type="EMBL" id="GMS81617.1"/>
    </source>
</evidence>
<dbReference type="Proteomes" id="UP001432027">
    <property type="component" value="Unassembled WGS sequence"/>
</dbReference>
<sequence>MTVEWVQWREALIDPPTLIHIKSAKNDRSLFSWNKRRDNLKDPSRGWIETSIRENKQSTRRMEIEVLGGGTPLSILHALSSVRDRRESVVNGESACLARMFRPRCGPRRQYKRTSCRPWPGSSSLGRVRPEGRRDRRGRFAQTWPQRPWPGDRSSHRVCRTRNPPSSMGGCSCRTWRGPPSRVRRLLPR</sequence>
<gene>
    <name evidence="2" type="ORF">PENTCL1PPCAC_3792</name>
</gene>
<evidence type="ECO:0000256" key="1">
    <source>
        <dbReference type="SAM" id="MobiDB-lite"/>
    </source>
</evidence>
<reference evidence="2" key="1">
    <citation type="submission" date="2023-10" db="EMBL/GenBank/DDBJ databases">
        <title>Genome assembly of Pristionchus species.</title>
        <authorList>
            <person name="Yoshida K."/>
            <person name="Sommer R.J."/>
        </authorList>
    </citation>
    <scope>NUCLEOTIDE SEQUENCE</scope>
    <source>
        <strain evidence="2">RS0144</strain>
    </source>
</reference>
<evidence type="ECO:0008006" key="4">
    <source>
        <dbReference type="Google" id="ProtNLM"/>
    </source>
</evidence>
<name>A0AAV5SG54_9BILA</name>
<protein>
    <recommendedName>
        <fullName evidence="4">Ribosomal protein</fullName>
    </recommendedName>
</protein>
<evidence type="ECO:0000313" key="3">
    <source>
        <dbReference type="Proteomes" id="UP001432027"/>
    </source>
</evidence>
<feature type="region of interest" description="Disordered" evidence="1">
    <location>
        <begin position="112"/>
        <end position="173"/>
    </location>
</feature>
<accession>A0AAV5SG54</accession>
<keyword evidence="3" id="KW-1185">Reference proteome</keyword>
<dbReference type="AlphaFoldDB" id="A0AAV5SG54"/>
<proteinExistence type="predicted"/>